<evidence type="ECO:0000313" key="1">
    <source>
        <dbReference type="EMBL" id="JAH74570.1"/>
    </source>
</evidence>
<dbReference type="AlphaFoldDB" id="A0A0E9VAT1"/>
<name>A0A0E9VAT1_ANGAN</name>
<proteinExistence type="predicted"/>
<reference evidence="1" key="1">
    <citation type="submission" date="2014-11" db="EMBL/GenBank/DDBJ databases">
        <authorList>
            <person name="Amaro Gonzalez C."/>
        </authorList>
    </citation>
    <scope>NUCLEOTIDE SEQUENCE</scope>
</reference>
<dbReference type="EMBL" id="GBXM01034007">
    <property type="protein sequence ID" value="JAH74570.1"/>
    <property type="molecule type" value="Transcribed_RNA"/>
</dbReference>
<protein>
    <submittedName>
        <fullName evidence="1">Uncharacterized protein</fullName>
    </submittedName>
</protein>
<sequence>MVFVMDFNQSSKIGISPSTGSYSNRLDSCTLVYYEENGMCVYTIYKLTKIYVCTHKNGDLKQQK</sequence>
<reference evidence="1" key="2">
    <citation type="journal article" date="2015" name="Fish Shellfish Immunol.">
        <title>Early steps in the European eel (Anguilla anguilla)-Vibrio vulnificus interaction in the gills: Role of the RtxA13 toxin.</title>
        <authorList>
            <person name="Callol A."/>
            <person name="Pajuelo D."/>
            <person name="Ebbesson L."/>
            <person name="Teles M."/>
            <person name="MacKenzie S."/>
            <person name="Amaro C."/>
        </authorList>
    </citation>
    <scope>NUCLEOTIDE SEQUENCE</scope>
</reference>
<organism evidence="1">
    <name type="scientific">Anguilla anguilla</name>
    <name type="common">European freshwater eel</name>
    <name type="synonym">Muraena anguilla</name>
    <dbReference type="NCBI Taxonomy" id="7936"/>
    <lineage>
        <taxon>Eukaryota</taxon>
        <taxon>Metazoa</taxon>
        <taxon>Chordata</taxon>
        <taxon>Craniata</taxon>
        <taxon>Vertebrata</taxon>
        <taxon>Euteleostomi</taxon>
        <taxon>Actinopterygii</taxon>
        <taxon>Neopterygii</taxon>
        <taxon>Teleostei</taxon>
        <taxon>Anguilliformes</taxon>
        <taxon>Anguillidae</taxon>
        <taxon>Anguilla</taxon>
    </lineage>
</organism>
<accession>A0A0E9VAT1</accession>